<comment type="caution">
    <text evidence="1">The sequence shown here is derived from an EMBL/GenBank/DDBJ whole genome shotgun (WGS) entry which is preliminary data.</text>
</comment>
<protein>
    <recommendedName>
        <fullName evidence="3">Sel1 repeat family protein</fullName>
    </recommendedName>
</protein>
<evidence type="ECO:0008006" key="3">
    <source>
        <dbReference type="Google" id="ProtNLM"/>
    </source>
</evidence>
<evidence type="ECO:0000313" key="1">
    <source>
        <dbReference type="EMBL" id="RIA81848.1"/>
    </source>
</evidence>
<dbReference type="OrthoDB" id="2384430at2759"/>
<dbReference type="Proteomes" id="UP000265703">
    <property type="component" value="Unassembled WGS sequence"/>
</dbReference>
<accession>A0A397S790</accession>
<gene>
    <name evidence="1" type="ORF">C1645_836296</name>
</gene>
<reference evidence="1 2" key="1">
    <citation type="submission" date="2018-06" db="EMBL/GenBank/DDBJ databases">
        <title>Comparative genomics reveals the genomic features of Rhizophagus irregularis, R. cerebriforme, R. diaphanum and Gigaspora rosea, and their symbiotic lifestyle signature.</title>
        <authorList>
            <person name="Morin E."/>
            <person name="San Clemente H."/>
            <person name="Chen E.C.H."/>
            <person name="De La Providencia I."/>
            <person name="Hainaut M."/>
            <person name="Kuo A."/>
            <person name="Kohler A."/>
            <person name="Murat C."/>
            <person name="Tang N."/>
            <person name="Roy S."/>
            <person name="Loubradou J."/>
            <person name="Henrissat B."/>
            <person name="Grigoriev I.V."/>
            <person name="Corradi N."/>
            <person name="Roux C."/>
            <person name="Martin F.M."/>
        </authorList>
    </citation>
    <scope>NUCLEOTIDE SEQUENCE [LARGE SCALE GENOMIC DNA]</scope>
    <source>
        <strain evidence="1 2">DAOM 227022</strain>
    </source>
</reference>
<dbReference type="EMBL" id="QKYT01000736">
    <property type="protein sequence ID" value="RIA81848.1"/>
    <property type="molecule type" value="Genomic_DNA"/>
</dbReference>
<proteinExistence type="predicted"/>
<name>A0A397S790_9GLOM</name>
<evidence type="ECO:0000313" key="2">
    <source>
        <dbReference type="Proteomes" id="UP000265703"/>
    </source>
</evidence>
<dbReference type="Gene3D" id="1.25.40.10">
    <property type="entry name" value="Tetratricopeptide repeat domain"/>
    <property type="match status" value="1"/>
</dbReference>
<keyword evidence="2" id="KW-1185">Reference proteome</keyword>
<organism evidence="1 2">
    <name type="scientific">Glomus cerebriforme</name>
    <dbReference type="NCBI Taxonomy" id="658196"/>
    <lineage>
        <taxon>Eukaryota</taxon>
        <taxon>Fungi</taxon>
        <taxon>Fungi incertae sedis</taxon>
        <taxon>Mucoromycota</taxon>
        <taxon>Glomeromycotina</taxon>
        <taxon>Glomeromycetes</taxon>
        <taxon>Glomerales</taxon>
        <taxon>Glomeraceae</taxon>
        <taxon>Glomus</taxon>
    </lineage>
</organism>
<sequence>MCQYGIDVSSISFEKYLRAAEKNESKAPKWYLNLANKNGPRAIYLVAKCYRDGIGSDKNLTEATK</sequence>
<dbReference type="AlphaFoldDB" id="A0A397S790"/>
<dbReference type="SUPFAM" id="SSF81901">
    <property type="entry name" value="HCP-like"/>
    <property type="match status" value="1"/>
</dbReference>
<dbReference type="InterPro" id="IPR011990">
    <property type="entry name" value="TPR-like_helical_dom_sf"/>
</dbReference>